<proteinExistence type="predicted"/>
<accession>A0A9W9DNB9</accession>
<reference evidence="2" key="1">
    <citation type="submission" date="2022-08" db="EMBL/GenBank/DDBJ databases">
        <title>A Global Phylogenomic Analysis of the Shiitake Genus Lentinula.</title>
        <authorList>
            <consortium name="DOE Joint Genome Institute"/>
            <person name="Sierra-Patev S."/>
            <person name="Min B."/>
            <person name="Naranjo-Ortiz M."/>
            <person name="Looney B."/>
            <person name="Konkel Z."/>
            <person name="Slot J.C."/>
            <person name="Sakamoto Y."/>
            <person name="Steenwyk J.L."/>
            <person name="Rokas A."/>
            <person name="Carro J."/>
            <person name="Camarero S."/>
            <person name="Ferreira P."/>
            <person name="Molpeceres G."/>
            <person name="Ruiz-Duenas F.J."/>
            <person name="Serrano A."/>
            <person name="Henrissat B."/>
            <person name="Drula E."/>
            <person name="Hughes K.W."/>
            <person name="Mata J.L."/>
            <person name="Ishikawa N.K."/>
            <person name="Vargas-Isla R."/>
            <person name="Ushijima S."/>
            <person name="Smith C.A."/>
            <person name="Ahrendt S."/>
            <person name="Andreopoulos W."/>
            <person name="He G."/>
            <person name="Labutti K."/>
            <person name="Lipzen A."/>
            <person name="Ng V."/>
            <person name="Riley R."/>
            <person name="Sandor L."/>
            <person name="Barry K."/>
            <person name="Martinez A.T."/>
            <person name="Xiao Y."/>
            <person name="Gibbons J.G."/>
            <person name="Terashima K."/>
            <person name="Grigoriev I.V."/>
            <person name="Hibbett D.S."/>
        </authorList>
    </citation>
    <scope>NUCLEOTIDE SEQUENCE</scope>
    <source>
        <strain evidence="2">JLM2183</strain>
    </source>
</reference>
<dbReference type="EMBL" id="JAOTPV010000010">
    <property type="protein sequence ID" value="KAJ4477138.1"/>
    <property type="molecule type" value="Genomic_DNA"/>
</dbReference>
<keyword evidence="1" id="KW-0732">Signal</keyword>
<name>A0A9W9DNB9_9AGAR</name>
<evidence type="ECO:0000313" key="3">
    <source>
        <dbReference type="Proteomes" id="UP001150266"/>
    </source>
</evidence>
<organism evidence="2 3">
    <name type="scientific">Lentinula aciculospora</name>
    <dbReference type="NCBI Taxonomy" id="153920"/>
    <lineage>
        <taxon>Eukaryota</taxon>
        <taxon>Fungi</taxon>
        <taxon>Dikarya</taxon>
        <taxon>Basidiomycota</taxon>
        <taxon>Agaricomycotina</taxon>
        <taxon>Agaricomycetes</taxon>
        <taxon>Agaricomycetidae</taxon>
        <taxon>Agaricales</taxon>
        <taxon>Marasmiineae</taxon>
        <taxon>Omphalotaceae</taxon>
        <taxon>Lentinula</taxon>
    </lineage>
</organism>
<comment type="caution">
    <text evidence="2">The sequence shown here is derived from an EMBL/GenBank/DDBJ whole genome shotgun (WGS) entry which is preliminary data.</text>
</comment>
<sequence>MFFICIYILLILSNLISILADAAPLLVDPPDASLKAESTPLPPPPPKFQTRNTNLKHKITIFFLDPSPYGGIGTSAPVKTDIYKILEEWREVNKITGDFEISLTNRYDGPLTANGHDFRFWDDEGQAGKECLTAADDCTVQFDHSSDVLVHPMNLHGNGYEYPINPHNPSIPVNPRPLQPTSSKQTLGFIFKHGSSNSYLYELRYEIRHTVLKGKSG</sequence>
<evidence type="ECO:0000313" key="2">
    <source>
        <dbReference type="EMBL" id="KAJ4477138.1"/>
    </source>
</evidence>
<dbReference type="Proteomes" id="UP001150266">
    <property type="component" value="Unassembled WGS sequence"/>
</dbReference>
<protein>
    <submittedName>
        <fullName evidence="2">Uncharacterized protein</fullName>
    </submittedName>
</protein>
<dbReference type="AlphaFoldDB" id="A0A9W9DNB9"/>
<evidence type="ECO:0000256" key="1">
    <source>
        <dbReference type="SAM" id="SignalP"/>
    </source>
</evidence>
<keyword evidence="3" id="KW-1185">Reference proteome</keyword>
<gene>
    <name evidence="2" type="ORF">J3R30DRAFT_170369</name>
</gene>
<feature type="chain" id="PRO_5040950605" evidence="1">
    <location>
        <begin position="23"/>
        <end position="217"/>
    </location>
</feature>
<feature type="signal peptide" evidence="1">
    <location>
        <begin position="1"/>
        <end position="22"/>
    </location>
</feature>